<accession>A0ABT2FEU2</accession>
<organism evidence="1 2">
    <name type="scientific">Neisseria montereyensis</name>
    <dbReference type="NCBI Taxonomy" id="2973938"/>
    <lineage>
        <taxon>Bacteria</taxon>
        <taxon>Pseudomonadati</taxon>
        <taxon>Pseudomonadota</taxon>
        <taxon>Betaproteobacteria</taxon>
        <taxon>Neisseriales</taxon>
        <taxon>Neisseriaceae</taxon>
        <taxon>Neisseria</taxon>
    </lineage>
</organism>
<name>A0ABT2FEU2_9NEIS</name>
<protein>
    <submittedName>
        <fullName evidence="1">Uncharacterized protein</fullName>
    </submittedName>
</protein>
<comment type="caution">
    <text evidence="1">The sequence shown here is derived from an EMBL/GenBank/DDBJ whole genome shotgun (WGS) entry which is preliminary data.</text>
</comment>
<evidence type="ECO:0000313" key="2">
    <source>
        <dbReference type="Proteomes" id="UP001166947"/>
    </source>
</evidence>
<keyword evidence="2" id="KW-1185">Reference proteome</keyword>
<dbReference type="EMBL" id="JANUXW010000015">
    <property type="protein sequence ID" value="MCS4534739.1"/>
    <property type="molecule type" value="Genomic_DNA"/>
</dbReference>
<proteinExistence type="predicted"/>
<reference evidence="1" key="2">
    <citation type="journal article" date="2023" name="Curr. Microbiol.">
        <title>Neisseria montereyensis sp. nov., Isolated from Oropharynx of California Sea Lion (Zalophus californianus): Genomic, Phylogenetic, and Phenotypic Study.</title>
        <authorList>
            <person name="Volokhov D.V."/>
            <person name="Zagorodnyaya T.A."/>
            <person name="Furtak V.A."/>
            <person name="Nattanmai G."/>
            <person name="Randall L."/>
            <person name="Jose S."/>
            <person name="Gao Y."/>
            <person name="Gulland F.M."/>
            <person name="Eisenberg T."/>
            <person name="Delmonte P."/>
            <person name="Blom J."/>
            <person name="Mitchell K.K."/>
        </authorList>
    </citation>
    <scope>NUCLEOTIDE SEQUENCE</scope>
    <source>
        <strain evidence="1">CSL10203-ORH2</strain>
    </source>
</reference>
<gene>
    <name evidence="1" type="ORF">NXS09_10635</name>
</gene>
<sequence length="55" mass="6417">MWEIGFPSRPYCQNDVSIGFKADFDGRWDNAQSSFYLYRSAVSGSYRGRLKEPFI</sequence>
<evidence type="ECO:0000313" key="1">
    <source>
        <dbReference type="EMBL" id="MCS4534739.1"/>
    </source>
</evidence>
<reference evidence="1" key="1">
    <citation type="submission" date="2022-08" db="EMBL/GenBank/DDBJ databases">
        <authorList>
            <person name="Volokhov D.V."/>
            <person name="Furtak V.A."/>
            <person name="Zagorodnyaya T.A."/>
        </authorList>
    </citation>
    <scope>NUCLEOTIDE SEQUENCE</scope>
    <source>
        <strain evidence="1">CSL10203-ORH2</strain>
    </source>
</reference>
<dbReference type="Proteomes" id="UP001166947">
    <property type="component" value="Unassembled WGS sequence"/>
</dbReference>
<dbReference type="RefSeq" id="WP_259292493.1">
    <property type="nucleotide sequence ID" value="NZ_JANUXW010000015.1"/>
</dbReference>